<keyword evidence="14" id="KW-0539">Nucleus</keyword>
<dbReference type="GO" id="GO:0070979">
    <property type="term" value="P:protein K11-linked ubiquitination"/>
    <property type="evidence" value="ECO:0007669"/>
    <property type="project" value="TreeGrafter"/>
</dbReference>
<dbReference type="Pfam" id="PF12862">
    <property type="entry name" value="ANAPC5"/>
    <property type="match status" value="2"/>
</dbReference>
<dbReference type="GeneTree" id="ENSGT00390000018674"/>
<evidence type="ECO:0000256" key="7">
    <source>
        <dbReference type="ARBA" id="ARBA00022553"/>
    </source>
</evidence>
<name>A0A3B1JM34_ASTMX</name>
<evidence type="ECO:0000259" key="18">
    <source>
        <dbReference type="Pfam" id="PF12862"/>
    </source>
</evidence>
<dbReference type="GO" id="GO:0051301">
    <property type="term" value="P:cell division"/>
    <property type="evidence" value="ECO:0007669"/>
    <property type="project" value="UniProtKB-KW"/>
</dbReference>
<keyword evidence="7" id="KW-0597">Phosphoprotein</keyword>
<evidence type="ECO:0000256" key="1">
    <source>
        <dbReference type="ARBA" id="ARBA00004123"/>
    </source>
</evidence>
<dbReference type="PANTHER" id="PTHR12830">
    <property type="entry name" value="ANAPHASE-PROMOTING COMPLEX SUBUNIT 5"/>
    <property type="match status" value="1"/>
</dbReference>
<proteinExistence type="inferred from homology"/>
<dbReference type="SUPFAM" id="SSF48452">
    <property type="entry name" value="TPR-like"/>
    <property type="match status" value="1"/>
</dbReference>
<reference evidence="20" key="3">
    <citation type="submission" date="2025-08" db="UniProtKB">
        <authorList>
            <consortium name="Ensembl"/>
        </authorList>
    </citation>
    <scope>IDENTIFICATION</scope>
</reference>
<dbReference type="InterPro" id="IPR037679">
    <property type="entry name" value="Apc5"/>
</dbReference>
<dbReference type="GO" id="GO:0005680">
    <property type="term" value="C:anaphase-promoting complex"/>
    <property type="evidence" value="ECO:0007669"/>
    <property type="project" value="InterPro"/>
</dbReference>
<keyword evidence="21" id="KW-1185">Reference proteome</keyword>
<evidence type="ECO:0000256" key="3">
    <source>
        <dbReference type="ARBA" id="ARBA00004906"/>
    </source>
</evidence>
<evidence type="ECO:0000256" key="4">
    <source>
        <dbReference type="ARBA" id="ARBA00007450"/>
    </source>
</evidence>
<dbReference type="GO" id="GO:0031145">
    <property type="term" value="P:anaphase-promoting complex-dependent catabolic process"/>
    <property type="evidence" value="ECO:0007669"/>
    <property type="project" value="TreeGrafter"/>
</dbReference>
<keyword evidence="13" id="KW-0206">Cytoskeleton</keyword>
<feature type="domain" description="Anaphase-promoting complex subunit 5" evidence="18">
    <location>
        <begin position="536"/>
        <end position="593"/>
    </location>
</feature>
<evidence type="ECO:0000256" key="12">
    <source>
        <dbReference type="ARBA" id="ARBA00022803"/>
    </source>
</evidence>
<protein>
    <recommendedName>
        <fullName evidence="5">Anaphase-promoting complex subunit 5</fullName>
    </recommendedName>
    <alternativeName>
        <fullName evidence="16">Cyclosome subunit 5</fullName>
    </alternativeName>
</protein>
<evidence type="ECO:0000256" key="16">
    <source>
        <dbReference type="ARBA" id="ARBA00031069"/>
    </source>
</evidence>
<evidence type="ECO:0000256" key="15">
    <source>
        <dbReference type="ARBA" id="ARBA00023306"/>
    </source>
</evidence>
<evidence type="ECO:0000256" key="13">
    <source>
        <dbReference type="ARBA" id="ARBA00023212"/>
    </source>
</evidence>
<dbReference type="Pfam" id="PF21371">
    <property type="entry name" value="Apc5_N"/>
    <property type="match status" value="1"/>
</dbReference>
<keyword evidence="11" id="KW-0833">Ubl conjugation pathway</keyword>
<comment type="function">
    <text evidence="17">Component of the anaphase promoting complex/cyclosome (APC/C), a cell cycle-regulated E3 ubiquitin ligase that controls progression through mitosis and the G1 phase of the cell cycle. The APC/C complex acts by mediating ubiquitination and subsequent degradation of target proteins: it mainly mediates the formation of 'Lys-11'-linked polyubiquitin chains and, to a lower extent, the formation of 'Lys-48'- and 'Lys-63'-linked polyubiquitin chains. The APC/C complex catalyzes assembly of branched 'Lys-11'-/'Lys-48'-linked branched ubiquitin chains on target proteins.</text>
</comment>
<evidence type="ECO:0000256" key="17">
    <source>
        <dbReference type="ARBA" id="ARBA00045696"/>
    </source>
</evidence>
<keyword evidence="15" id="KW-0131">Cell cycle</keyword>
<accession>A0A3B1JM34</accession>
<reference evidence="20" key="4">
    <citation type="submission" date="2025-09" db="UniProtKB">
        <authorList>
            <consortium name="Ensembl"/>
        </authorList>
    </citation>
    <scope>IDENTIFICATION</scope>
</reference>
<evidence type="ECO:0000256" key="9">
    <source>
        <dbReference type="ARBA" id="ARBA00022737"/>
    </source>
</evidence>
<dbReference type="InterPro" id="IPR011990">
    <property type="entry name" value="TPR-like_helical_dom_sf"/>
</dbReference>
<evidence type="ECO:0000256" key="5">
    <source>
        <dbReference type="ARBA" id="ARBA00016066"/>
    </source>
</evidence>
<feature type="domain" description="Anaphase-promoting complex subunit 5 N-terminal" evidence="19">
    <location>
        <begin position="18"/>
        <end position="148"/>
    </location>
</feature>
<dbReference type="GO" id="GO:0005819">
    <property type="term" value="C:spindle"/>
    <property type="evidence" value="ECO:0007669"/>
    <property type="project" value="UniProtKB-SubCell"/>
</dbReference>
<dbReference type="AlphaFoldDB" id="A0A3B1JM34"/>
<dbReference type="InterPro" id="IPR048968">
    <property type="entry name" value="Apc5_N"/>
</dbReference>
<reference evidence="21" key="1">
    <citation type="submission" date="2013-03" db="EMBL/GenBank/DDBJ databases">
        <authorList>
            <person name="Jeffery W."/>
            <person name="Warren W."/>
            <person name="Wilson R.K."/>
        </authorList>
    </citation>
    <scope>NUCLEOTIDE SEQUENCE</scope>
    <source>
        <strain evidence="21">female</strain>
    </source>
</reference>
<comment type="similarity">
    <text evidence="4">Belongs to the APC5 family.</text>
</comment>
<dbReference type="Ensembl" id="ENSAMXT00000051306.1">
    <property type="protein sequence ID" value="ENSAMXP00000042781.1"/>
    <property type="gene ID" value="ENSAMXG00000005802.2"/>
</dbReference>
<reference evidence="21" key="2">
    <citation type="journal article" date="2014" name="Nat. Commun.">
        <title>The cavefish genome reveals candidate genes for eye loss.</title>
        <authorList>
            <person name="McGaugh S.E."/>
            <person name="Gross J.B."/>
            <person name="Aken B."/>
            <person name="Blin M."/>
            <person name="Borowsky R."/>
            <person name="Chalopin D."/>
            <person name="Hinaux H."/>
            <person name="Jeffery W.R."/>
            <person name="Keene A."/>
            <person name="Ma L."/>
            <person name="Minx P."/>
            <person name="Murphy D."/>
            <person name="O'Quin K.E."/>
            <person name="Retaux S."/>
            <person name="Rohner N."/>
            <person name="Searle S.M."/>
            <person name="Stahl B.A."/>
            <person name="Tabin C."/>
            <person name="Volff J.N."/>
            <person name="Yoshizawa M."/>
            <person name="Warren W.C."/>
        </authorList>
    </citation>
    <scope>NUCLEOTIDE SEQUENCE [LARGE SCALE GENOMIC DNA]</scope>
    <source>
        <strain evidence="21">female</strain>
    </source>
</reference>
<evidence type="ECO:0000256" key="8">
    <source>
        <dbReference type="ARBA" id="ARBA00022618"/>
    </source>
</evidence>
<dbReference type="GO" id="GO:0045842">
    <property type="term" value="P:positive regulation of mitotic metaphase/anaphase transition"/>
    <property type="evidence" value="ECO:0007669"/>
    <property type="project" value="TreeGrafter"/>
</dbReference>
<evidence type="ECO:0000256" key="11">
    <source>
        <dbReference type="ARBA" id="ARBA00022786"/>
    </source>
</evidence>
<dbReference type="Bgee" id="ENSAMXG00000005802">
    <property type="expression patterns" value="Expressed in testis and 14 other cell types or tissues"/>
</dbReference>
<sequence>MMTNGVVQANIFGIKDWVTPYKIAVLALLYEMATTKPMALLDRRRLNKLILPLQQGSDLTFEQFLKTVEECCPLMVEAVKRRLFLMADRELQDMEHFFAILPSAFSDSEAFKTSVVGLFMRQMLLAYNKLSFSQVYKLYRSLQQYSQRGGRLTSNEDTKIFFLYQTFNNDENKAMKPAKLQDELNNILKFNPDFAEAHYLSYLNSMRVQDIYISTHSLLHYFDRLILSGGEGKSSGDEGYGRSLRYAVLNLATLHCRFGHYQQADLALQEAIRIAQEANDHVCLQHCLSWLYTLEQMKGSDSVVLTEDSVKMAAHFCLPYLASLGIQSLVQQGALHGMSANKLLDALRGTDIMHWKQSLSELIDISLAQTASIWRMYGKSTMARQQAQLLLNMNSLEPVNFGVQQNNTEPFAIALCHLAELHAEQGLYGAVSDIIKHLKQQFPPHTQHAKLWMLSDLKIQFEKAMNDGRYHLAEPYVTAISALNTTEGLYRKAQLLKALNQTSEASKILQRVQNLSEKSKNTEMIIRVMLATAELHWDSSGFATALPLLLQALALARQHNLQSLESETILHLAFTQLMLGIPEQALALVQDVLECVLAHGSVLDKARALLLTARCQAMLAVSAPEEQRMHAVELAVQTLGESAVYFSHLNCKLRLREVYYLQARLHHSLGNIQERNKSALLFRLLNQELPPATNMAVPQL</sequence>
<keyword evidence="12" id="KW-0802">TPR repeat</keyword>
<dbReference type="Proteomes" id="UP000018467">
    <property type="component" value="Unassembled WGS sequence"/>
</dbReference>
<evidence type="ECO:0000313" key="21">
    <source>
        <dbReference type="Proteomes" id="UP000018467"/>
    </source>
</evidence>
<dbReference type="UniPathway" id="UPA00143"/>
<keyword evidence="9" id="KW-0677">Repeat</keyword>
<keyword evidence="10" id="KW-0498">Mitosis</keyword>
<dbReference type="InterPro" id="IPR026000">
    <property type="entry name" value="Apc5_dom"/>
</dbReference>
<comment type="pathway">
    <text evidence="3">Protein modification; protein ubiquitination.</text>
</comment>
<evidence type="ECO:0000256" key="2">
    <source>
        <dbReference type="ARBA" id="ARBA00004186"/>
    </source>
</evidence>
<comment type="subcellular location">
    <subcellularLocation>
        <location evidence="2">Cytoplasm</location>
        <location evidence="2">Cytoskeleton</location>
        <location evidence="2">Spindle</location>
    </subcellularLocation>
    <subcellularLocation>
        <location evidence="1">Nucleus</location>
    </subcellularLocation>
</comment>
<evidence type="ECO:0000256" key="6">
    <source>
        <dbReference type="ARBA" id="ARBA00022490"/>
    </source>
</evidence>
<evidence type="ECO:0000256" key="10">
    <source>
        <dbReference type="ARBA" id="ARBA00022776"/>
    </source>
</evidence>
<keyword evidence="6" id="KW-0963">Cytoplasm</keyword>
<dbReference type="CDD" id="cd16270">
    <property type="entry name" value="Apc5_N"/>
    <property type="match status" value="1"/>
</dbReference>
<evidence type="ECO:0000259" key="19">
    <source>
        <dbReference type="Pfam" id="PF21371"/>
    </source>
</evidence>
<organism evidence="20 21">
    <name type="scientific">Astyanax mexicanus</name>
    <name type="common">Blind cave fish</name>
    <name type="synonym">Astyanax fasciatus mexicanus</name>
    <dbReference type="NCBI Taxonomy" id="7994"/>
    <lineage>
        <taxon>Eukaryota</taxon>
        <taxon>Metazoa</taxon>
        <taxon>Chordata</taxon>
        <taxon>Craniata</taxon>
        <taxon>Vertebrata</taxon>
        <taxon>Euteleostomi</taxon>
        <taxon>Actinopterygii</taxon>
        <taxon>Neopterygii</taxon>
        <taxon>Teleostei</taxon>
        <taxon>Ostariophysi</taxon>
        <taxon>Characiformes</taxon>
        <taxon>Characoidei</taxon>
        <taxon>Acestrorhamphidae</taxon>
        <taxon>Acestrorhamphinae</taxon>
        <taxon>Astyanax</taxon>
    </lineage>
</organism>
<feature type="domain" description="Anaphase-promoting complex subunit 5" evidence="18">
    <location>
        <begin position="198"/>
        <end position="297"/>
    </location>
</feature>
<evidence type="ECO:0000256" key="14">
    <source>
        <dbReference type="ARBA" id="ARBA00023242"/>
    </source>
</evidence>
<dbReference type="Gene3D" id="1.25.40.10">
    <property type="entry name" value="Tetratricopeptide repeat domain"/>
    <property type="match status" value="1"/>
</dbReference>
<evidence type="ECO:0000313" key="20">
    <source>
        <dbReference type="Ensembl" id="ENSAMXP00000042781.1"/>
    </source>
</evidence>
<dbReference type="PANTHER" id="PTHR12830:SF9">
    <property type="entry name" value="ANAPHASE-PROMOTING COMPLEX SUBUNIT 5"/>
    <property type="match status" value="1"/>
</dbReference>
<keyword evidence="8" id="KW-0132">Cell division</keyword>